<dbReference type="Pfam" id="PF07676">
    <property type="entry name" value="PD40"/>
    <property type="match status" value="4"/>
</dbReference>
<dbReference type="SUPFAM" id="SSF82171">
    <property type="entry name" value="DPP6 N-terminal domain-like"/>
    <property type="match status" value="1"/>
</dbReference>
<dbReference type="Gene3D" id="2.120.10.30">
    <property type="entry name" value="TolB, C-terminal domain"/>
    <property type="match status" value="1"/>
</dbReference>
<sequence>MAQEPEAPFAYFGQKTPDTIPELFAPGLVSRKDRHEFGSVFTADGREFYFGVDTGEQSEIHMVRWEGGVWGEPQKLFADSPFSHNDPMLSPDGSRLYYISDRPGTETRHKKDYDIWFSLREGGGWSPPINAGYPVNSPANEYYASFAADGSLFFASNHGAGTEALYNYDIYRSPWKDGSFRTPVQLPAAINTPHYEADVFVSPDESYMIFCAVRREGSGQGDLYISFRGGDGLWLPAVNLGETINTPGHELCPFVTADGNYFFFTRDGDIYWADSQIFKGLRKD</sequence>
<dbReference type="HOGENOM" id="CLU_059007_0_0_10"/>
<reference evidence="1 2" key="1">
    <citation type="journal article" date="2009" name="J. Bacteriol.">
        <title>Complete genome sequence of Robiginitalea biformata HTCC2501.</title>
        <authorList>
            <person name="Oh H.M."/>
            <person name="Giovannoni S.J."/>
            <person name="Lee K."/>
            <person name="Ferriera S."/>
            <person name="Johnson J."/>
            <person name="Cho J.C."/>
        </authorList>
    </citation>
    <scope>NUCLEOTIDE SEQUENCE [LARGE SCALE GENOMIC DNA]</scope>
    <source>
        <strain evidence="2">ATCC BAA-864 / HTCC2501 / KCTC 12146</strain>
    </source>
</reference>
<proteinExistence type="predicted"/>
<dbReference type="eggNOG" id="COG0823">
    <property type="taxonomic scope" value="Bacteria"/>
</dbReference>
<gene>
    <name evidence="1" type="ordered locus">RB2501_11942</name>
</gene>
<dbReference type="AlphaFoldDB" id="A4CMZ5"/>
<accession>A4CMZ5</accession>
<organism evidence="1 2">
    <name type="scientific">Robiginitalea biformata (strain ATCC BAA-864 / DSM 15991 / KCTC 12146 / HTCC2501)</name>
    <dbReference type="NCBI Taxonomy" id="313596"/>
    <lineage>
        <taxon>Bacteria</taxon>
        <taxon>Pseudomonadati</taxon>
        <taxon>Bacteroidota</taxon>
        <taxon>Flavobacteriia</taxon>
        <taxon>Flavobacteriales</taxon>
        <taxon>Flavobacteriaceae</taxon>
        <taxon>Robiginitalea</taxon>
    </lineage>
</organism>
<dbReference type="EMBL" id="CP001712">
    <property type="protein sequence ID" value="EAR15037.1"/>
    <property type="molecule type" value="Genomic_DNA"/>
</dbReference>
<dbReference type="Proteomes" id="UP000009049">
    <property type="component" value="Chromosome"/>
</dbReference>
<evidence type="ECO:0000313" key="1">
    <source>
        <dbReference type="EMBL" id="EAR15037.1"/>
    </source>
</evidence>
<dbReference type="InterPro" id="IPR011659">
    <property type="entry name" value="WD40"/>
</dbReference>
<dbReference type="KEGG" id="rbi:RB2501_11942"/>
<evidence type="ECO:0000313" key="2">
    <source>
        <dbReference type="Proteomes" id="UP000009049"/>
    </source>
</evidence>
<protein>
    <submittedName>
        <fullName evidence="1">Uncharacterized protein</fullName>
    </submittedName>
</protein>
<name>A4CMZ5_ROBBH</name>
<dbReference type="InterPro" id="IPR011042">
    <property type="entry name" value="6-blade_b-propeller_TolB-like"/>
</dbReference>
<keyword evidence="2" id="KW-1185">Reference proteome</keyword>
<dbReference type="STRING" id="313596.RB2501_11942"/>